<dbReference type="Gene3D" id="2.60.40.10">
    <property type="entry name" value="Immunoglobulins"/>
    <property type="match status" value="5"/>
</dbReference>
<dbReference type="PROSITE" id="PS50853">
    <property type="entry name" value="FN3"/>
    <property type="match status" value="2"/>
</dbReference>
<comment type="similarity">
    <text evidence="4">Belongs to the peptidase S8 family.</text>
</comment>
<dbReference type="PRINTS" id="PR00723">
    <property type="entry name" value="SUBTILISIN"/>
</dbReference>
<dbReference type="SMART" id="SM00089">
    <property type="entry name" value="PKD"/>
    <property type="match status" value="3"/>
</dbReference>
<dbReference type="InterPro" id="IPR015500">
    <property type="entry name" value="Peptidase_S8_subtilisin-rel"/>
</dbReference>
<dbReference type="PANTHER" id="PTHR42884">
    <property type="entry name" value="PROPROTEIN CONVERTASE SUBTILISIN/KEXIN-RELATED"/>
    <property type="match status" value="1"/>
</dbReference>
<dbReference type="InterPro" id="IPR035986">
    <property type="entry name" value="PKD_dom_sf"/>
</dbReference>
<dbReference type="PANTHER" id="PTHR42884:SF14">
    <property type="entry name" value="NEUROENDOCRINE CONVERTASE 1"/>
    <property type="match status" value="1"/>
</dbReference>
<dbReference type="CDD" id="cd00146">
    <property type="entry name" value="PKD"/>
    <property type="match status" value="1"/>
</dbReference>
<dbReference type="SUPFAM" id="SSF52743">
    <property type="entry name" value="Subtilisin-like"/>
    <property type="match status" value="1"/>
</dbReference>
<dbReference type="CDD" id="cd12215">
    <property type="entry name" value="ChiC_BD"/>
    <property type="match status" value="2"/>
</dbReference>
<dbReference type="SMART" id="SM00495">
    <property type="entry name" value="ChtBD3"/>
    <property type="match status" value="2"/>
</dbReference>
<evidence type="ECO:0000256" key="2">
    <source>
        <dbReference type="ARBA" id="ARBA00022801"/>
    </source>
</evidence>
<dbReference type="Gene3D" id="2.10.10.20">
    <property type="entry name" value="Carbohydrate-binding module superfamily 5/12"/>
    <property type="match status" value="2"/>
</dbReference>
<dbReference type="InterPro" id="IPR003961">
    <property type="entry name" value="FN3_dom"/>
</dbReference>
<dbReference type="PROSITE" id="PS00138">
    <property type="entry name" value="SUBTILASE_SER"/>
    <property type="match status" value="1"/>
</dbReference>
<dbReference type="InterPro" id="IPR036852">
    <property type="entry name" value="Peptidase_S8/S53_dom_sf"/>
</dbReference>
<dbReference type="InterPro" id="IPR003610">
    <property type="entry name" value="CBM5/12"/>
</dbReference>
<name>A0ABM9PSC2_9FLAO</name>
<reference evidence="6 7" key="1">
    <citation type="submission" date="2024-05" db="EMBL/GenBank/DDBJ databases">
        <authorList>
            <person name="Duchaud E."/>
        </authorList>
    </citation>
    <scope>NUCLEOTIDE SEQUENCE [LARGE SCALE GENOMIC DNA]</scope>
    <source>
        <strain evidence="6">Ena-SAMPLE-TAB-13-05-2024-13:56:06:370-140305</strain>
    </source>
</reference>
<dbReference type="Pfam" id="PF17957">
    <property type="entry name" value="Big_7"/>
    <property type="match status" value="3"/>
</dbReference>
<proteinExistence type="inferred from homology"/>
<evidence type="ECO:0000256" key="4">
    <source>
        <dbReference type="PROSITE-ProRule" id="PRU01240"/>
    </source>
</evidence>
<evidence type="ECO:0000256" key="1">
    <source>
        <dbReference type="ARBA" id="ARBA00022670"/>
    </source>
</evidence>
<sequence length="1173" mass="128453">MFFSNKKVTKTFIMGLCILLLGLGNSYGQKAPEINKKGQYMNKIHVRFNDNQTNKLDKKLKGKNLLRVSNKGYITLNDNEVDFCNKKFKAYSIKRLFRPAGKFEKKHRQHGLHLWYEIEFNAKENIDDVVRAYQKTTAIEIAESVREIIFYDGYKKDKSKISIAKLTNQENEINLLVAPNDPNYNEQWHYKNTGQSPDAIAGNDINLEEAWKLETGSKQVIVAIEDTGFDVTHPDLKGNLWINEGEIPGNGIDDDNNGYIDDIHGYNFADDVGAIPAGKHGTHVAGTVAAETNNGIGVAGVAGGSGNNDGVLLMSNTVFGHKKAGFSEAFVYAADNGAVISQNSWGYGGVSASIRESDKAGIDYFIATAGGDKAPMNGGVVIFATGNNGVEGNFYPSRYEPVLSVSSVANSGKKASYSNYGTWVDISAPGGDQRTSGLTAGVLSTIPGGKYGYLQGTSMACPHASGVAALVVSKFKGKLEGNELKTIMENSTNSVDHLNANYKGKLGSGVIDALKALKYGDAQVVTPIKVRMEEVGALRAIVKWDKVTKALRYRVKYRKQRGNWKEVVINDTQLKIKGLTKNTSYELQVRAESLTKNSVYSQSVNFKTLDIEPPREVTITSIQASSIMVSWSKVENANEYSLRYRAIKTPNWETVEGITELTVPLTELSPNTFYVVQVKASKNNSSSIYSETTKFLTLDDGSGGCGGVPVWKSNETYGTSGTEVSYQGWIYVNKWWANSKDVPGLSSVWEKVRECSLINDNQLPTVEILTPQNGQVIEQETLTSIVLSAKASDADGIITKIIFEVNGVQLTEGNNINWTPEKFGNYTIQVTVTDDKGAIATAESKITIKQKVLGNQVPTVEITTLQDGQIIEQEILQAIILTANATDSDGTVESIQFSVNGVNLLEGNNVNWTPNDFGNYTIKVVATDDKGAIGLQEINATIKERRDENQPPQVTITNPINGQIIEQETLQSITLIANATDSDGTVESIQFSVNGANVSEGNNVNWTPTGFGNYTVKVVVVDNKGAMGVNEISITIKEKVQGGDCNGVPSWDATTEYKVKGIRVYHKGNIYESKWWTKNEEPGTGGPWGPWLLVKSCSVQNMNTQLLQDIQQDKEVEIEILEANLYTLTGKKIKTLSHKGQMINLEGVKQGLYILVAKTKKGDRIVRKISIQK</sequence>
<dbReference type="InterPro" id="IPR000209">
    <property type="entry name" value="Peptidase_S8/S53_dom"/>
</dbReference>
<evidence type="ECO:0000259" key="5">
    <source>
        <dbReference type="PROSITE" id="PS50853"/>
    </source>
</evidence>
<dbReference type="InterPro" id="IPR022398">
    <property type="entry name" value="Peptidase_S8_His-AS"/>
</dbReference>
<dbReference type="SUPFAM" id="SSF49299">
    <property type="entry name" value="PKD domain"/>
    <property type="match status" value="3"/>
</dbReference>
<keyword evidence="1 4" id="KW-0645">Protease</keyword>
<evidence type="ECO:0000256" key="3">
    <source>
        <dbReference type="ARBA" id="ARBA00022825"/>
    </source>
</evidence>
<dbReference type="SUPFAM" id="SSF51055">
    <property type="entry name" value="Carbohydrate binding domain"/>
    <property type="match status" value="2"/>
</dbReference>
<feature type="domain" description="Fibronectin type-III" evidence="5">
    <location>
        <begin position="526"/>
        <end position="611"/>
    </location>
</feature>
<dbReference type="CDD" id="cd00063">
    <property type="entry name" value="FN3"/>
    <property type="match status" value="2"/>
</dbReference>
<accession>A0ABM9PSC2</accession>
<evidence type="ECO:0000313" key="6">
    <source>
        <dbReference type="EMBL" id="CAL2108717.1"/>
    </source>
</evidence>
<dbReference type="InterPro" id="IPR013783">
    <property type="entry name" value="Ig-like_fold"/>
</dbReference>
<keyword evidence="7" id="KW-1185">Reference proteome</keyword>
<dbReference type="SUPFAM" id="SSF49265">
    <property type="entry name" value="Fibronectin type III"/>
    <property type="match status" value="1"/>
</dbReference>
<feature type="domain" description="Fibronectin type-III" evidence="5">
    <location>
        <begin position="613"/>
        <end position="700"/>
    </location>
</feature>
<dbReference type="PROSITE" id="PS00137">
    <property type="entry name" value="SUBTILASE_HIS"/>
    <property type="match status" value="1"/>
</dbReference>
<dbReference type="PROSITE" id="PS51892">
    <property type="entry name" value="SUBTILASE"/>
    <property type="match status" value="1"/>
</dbReference>
<feature type="active site" description="Charge relay system" evidence="4">
    <location>
        <position position="458"/>
    </location>
</feature>
<comment type="caution">
    <text evidence="6">The sequence shown here is derived from an EMBL/GenBank/DDBJ whole genome shotgun (WGS) entry which is preliminary data.</text>
</comment>
<organism evidence="6 7">
    <name type="scientific">Tenacibaculum vairaonense</name>
    <dbReference type="NCBI Taxonomy" id="3137860"/>
    <lineage>
        <taxon>Bacteria</taxon>
        <taxon>Pseudomonadati</taxon>
        <taxon>Bacteroidota</taxon>
        <taxon>Flavobacteriia</taxon>
        <taxon>Flavobacteriales</taxon>
        <taxon>Flavobacteriaceae</taxon>
        <taxon>Tenacibaculum</taxon>
    </lineage>
</organism>
<dbReference type="InterPro" id="IPR022409">
    <property type="entry name" value="PKD/Chitinase_dom"/>
</dbReference>
<gene>
    <name evidence="6" type="ORF">T190115A13A_90063</name>
</gene>
<keyword evidence="2 4" id="KW-0378">Hydrolase</keyword>
<feature type="active site" description="Charge relay system" evidence="4">
    <location>
        <position position="280"/>
    </location>
</feature>
<dbReference type="InterPro" id="IPR023828">
    <property type="entry name" value="Peptidase_S8_Ser-AS"/>
</dbReference>
<dbReference type="SMART" id="SM00060">
    <property type="entry name" value="FN3"/>
    <property type="match status" value="2"/>
</dbReference>
<dbReference type="InterPro" id="IPR036116">
    <property type="entry name" value="FN3_sf"/>
</dbReference>
<keyword evidence="3 4" id="KW-0720">Serine protease</keyword>
<protein>
    <submittedName>
        <fullName evidence="6">S8 family serine peptidase</fullName>
    </submittedName>
</protein>
<feature type="active site" description="Charge relay system" evidence="4">
    <location>
        <position position="226"/>
    </location>
</feature>
<dbReference type="EMBL" id="CAXJRC010000046">
    <property type="protein sequence ID" value="CAL2108717.1"/>
    <property type="molecule type" value="Genomic_DNA"/>
</dbReference>
<dbReference type="Pfam" id="PF00041">
    <property type="entry name" value="fn3"/>
    <property type="match status" value="2"/>
</dbReference>
<dbReference type="Pfam" id="PF00082">
    <property type="entry name" value="Peptidase_S8"/>
    <property type="match status" value="1"/>
</dbReference>
<dbReference type="InterPro" id="IPR036573">
    <property type="entry name" value="CBM_sf_5/12"/>
</dbReference>
<dbReference type="Proteomes" id="UP001497602">
    <property type="component" value="Unassembled WGS sequence"/>
</dbReference>
<evidence type="ECO:0000313" key="7">
    <source>
        <dbReference type="Proteomes" id="UP001497602"/>
    </source>
</evidence>
<dbReference type="Gene3D" id="3.40.50.200">
    <property type="entry name" value="Peptidase S8/S53 domain"/>
    <property type="match status" value="1"/>
</dbReference>